<gene>
    <name evidence="2" type="ORF">GCM10007866_10530</name>
</gene>
<reference evidence="3" key="1">
    <citation type="journal article" date="2019" name="Int. J. Syst. Evol. Microbiol.">
        <title>The Global Catalogue of Microorganisms (GCM) 10K type strain sequencing project: providing services to taxonomists for standard genome sequencing and annotation.</title>
        <authorList>
            <consortium name="The Broad Institute Genomics Platform"/>
            <consortium name="The Broad Institute Genome Sequencing Center for Infectious Disease"/>
            <person name="Wu L."/>
            <person name="Ma J."/>
        </authorList>
    </citation>
    <scope>NUCLEOTIDE SEQUENCE [LARGE SCALE GENOMIC DNA]</scope>
    <source>
        <strain evidence="3">NBRC 3250</strain>
    </source>
</reference>
<evidence type="ECO:0000313" key="3">
    <source>
        <dbReference type="Proteomes" id="UP001156672"/>
    </source>
</evidence>
<feature type="compositionally biased region" description="Low complexity" evidence="1">
    <location>
        <begin position="29"/>
        <end position="44"/>
    </location>
</feature>
<accession>A0ABQ5X161</accession>
<name>A0ABQ5X161_9PROT</name>
<proteinExistence type="predicted"/>
<evidence type="ECO:0000313" key="2">
    <source>
        <dbReference type="EMBL" id="GLQ68602.1"/>
    </source>
</evidence>
<feature type="compositionally biased region" description="Basic and acidic residues" evidence="1">
    <location>
        <begin position="10"/>
        <end position="26"/>
    </location>
</feature>
<protein>
    <submittedName>
        <fullName evidence="2">Uncharacterized protein</fullName>
    </submittedName>
</protein>
<dbReference type="EMBL" id="BSNW01000009">
    <property type="protein sequence ID" value="GLQ68602.1"/>
    <property type="molecule type" value="Genomic_DNA"/>
</dbReference>
<comment type="caution">
    <text evidence="2">The sequence shown here is derived from an EMBL/GenBank/DDBJ whole genome shotgun (WGS) entry which is preliminary data.</text>
</comment>
<dbReference type="Proteomes" id="UP001156672">
    <property type="component" value="Unassembled WGS sequence"/>
</dbReference>
<sequence length="105" mass="10820">MAVAASGGGADRDEHGIGVAHGRAEVVSEGQAAGGDVAADEGVQSGFVDGDAPVMEGRELFWVPLYDGDVRSELGEAGARDETDISATDHCNTHTWTLSFTVRCA</sequence>
<evidence type="ECO:0000256" key="1">
    <source>
        <dbReference type="SAM" id="MobiDB-lite"/>
    </source>
</evidence>
<feature type="region of interest" description="Disordered" evidence="1">
    <location>
        <begin position="1"/>
        <end position="50"/>
    </location>
</feature>
<keyword evidence="3" id="KW-1185">Reference proteome</keyword>
<organism evidence="2 3">
    <name type="scientific">Gluconobacter albidus</name>
    <dbReference type="NCBI Taxonomy" id="318683"/>
    <lineage>
        <taxon>Bacteria</taxon>
        <taxon>Pseudomonadati</taxon>
        <taxon>Pseudomonadota</taxon>
        <taxon>Alphaproteobacteria</taxon>
        <taxon>Acetobacterales</taxon>
        <taxon>Acetobacteraceae</taxon>
        <taxon>Gluconobacter</taxon>
    </lineage>
</organism>